<evidence type="ECO:0000313" key="2">
    <source>
        <dbReference type="Proteomes" id="UP000018208"/>
    </source>
</evidence>
<dbReference type="RefSeq" id="XP_067766650.1">
    <property type="nucleotide sequence ID" value="XM_067905333.1"/>
</dbReference>
<dbReference type="KEGG" id="ssao:94295429"/>
<dbReference type="AlphaFoldDB" id="A0A9P8LXR8"/>
<protein>
    <submittedName>
        <fullName evidence="1">Uncharacterized protein</fullName>
    </submittedName>
</protein>
<organism evidence="1 2">
    <name type="scientific">Spironucleus salmonicida</name>
    <dbReference type="NCBI Taxonomy" id="348837"/>
    <lineage>
        <taxon>Eukaryota</taxon>
        <taxon>Metamonada</taxon>
        <taxon>Diplomonadida</taxon>
        <taxon>Hexamitidae</taxon>
        <taxon>Hexamitinae</taxon>
        <taxon>Spironucleus</taxon>
    </lineage>
</organism>
<keyword evidence="2" id="KW-1185">Reference proteome</keyword>
<accession>A0A9P8LXR8</accession>
<gene>
    <name evidence="1" type="ORF">SS50377_21406</name>
</gene>
<proteinExistence type="predicted"/>
<evidence type="ECO:0000313" key="1">
    <source>
        <dbReference type="EMBL" id="KAH0575877.1"/>
    </source>
</evidence>
<name>A0A9P8LXR8_9EUKA</name>
<dbReference type="GeneID" id="94295429"/>
<sequence>MEDAIKSMAAGIMKQSVCLRNLKQTFVSCRAGCGVLSCLLTNSTTANTARLRNSPMNMKRTSMYGWLNDSPSQVGHVGRTCDMIVCWSTQQADEESRDSATNTQISGMLLCAKGPSIL</sequence>
<dbReference type="Proteomes" id="UP000018208">
    <property type="component" value="Unassembled WGS sequence"/>
</dbReference>
<dbReference type="EMBL" id="AUWU02000002">
    <property type="protein sequence ID" value="KAH0575877.1"/>
    <property type="molecule type" value="Genomic_DNA"/>
</dbReference>
<reference evidence="1 2" key="1">
    <citation type="journal article" date="2014" name="PLoS Genet.">
        <title>The Genome of Spironucleus salmonicida Highlights a Fish Pathogen Adapted to Fluctuating Environments.</title>
        <authorList>
            <person name="Xu F."/>
            <person name="Jerlstrom-Hultqvist J."/>
            <person name="Einarsson E."/>
            <person name="Astvaldsson A."/>
            <person name="Svard S.G."/>
            <person name="Andersson J.O."/>
        </authorList>
    </citation>
    <scope>NUCLEOTIDE SEQUENCE [LARGE SCALE GENOMIC DNA]</scope>
    <source>
        <strain evidence="1 2">ATCC 50377</strain>
    </source>
</reference>
<comment type="caution">
    <text evidence="1">The sequence shown here is derived from an EMBL/GenBank/DDBJ whole genome shotgun (WGS) entry which is preliminary data.</text>
</comment>